<comment type="caution">
    <text evidence="1">The sequence shown here is derived from an EMBL/GenBank/DDBJ whole genome shotgun (WGS) entry which is preliminary data.</text>
</comment>
<organism evidence="1 2">
    <name type="scientific">Rhizophagus irregularis</name>
    <dbReference type="NCBI Taxonomy" id="588596"/>
    <lineage>
        <taxon>Eukaryota</taxon>
        <taxon>Fungi</taxon>
        <taxon>Fungi incertae sedis</taxon>
        <taxon>Mucoromycota</taxon>
        <taxon>Glomeromycotina</taxon>
        <taxon>Glomeromycetes</taxon>
        <taxon>Glomerales</taxon>
        <taxon>Glomeraceae</taxon>
        <taxon>Rhizophagus</taxon>
    </lineage>
</organism>
<dbReference type="AlphaFoldDB" id="A0A2N1NKC4"/>
<proteinExistence type="predicted"/>
<reference evidence="1 2" key="2">
    <citation type="submission" date="2017-10" db="EMBL/GenBank/DDBJ databases">
        <title>Extensive intraspecific genome diversity in a model arbuscular mycorrhizal fungus.</title>
        <authorList>
            <person name="Chen E.C.H."/>
            <person name="Morin E."/>
            <person name="Baudet D."/>
            <person name="Noel J."/>
            <person name="Ndikumana S."/>
            <person name="Charron P."/>
            <person name="St-Onge C."/>
            <person name="Giorgi J."/>
            <person name="Grigoriev I.V."/>
            <person name="Roux C."/>
            <person name="Martin F.M."/>
            <person name="Corradi N."/>
        </authorList>
    </citation>
    <scope>NUCLEOTIDE SEQUENCE [LARGE SCALE GENOMIC DNA]</scope>
    <source>
        <strain evidence="1 2">C2</strain>
    </source>
</reference>
<dbReference type="EMBL" id="LLXL01000311">
    <property type="protein sequence ID" value="PKK74323.1"/>
    <property type="molecule type" value="Genomic_DNA"/>
</dbReference>
<reference evidence="1 2" key="1">
    <citation type="submission" date="2016-04" db="EMBL/GenBank/DDBJ databases">
        <title>Genome analyses suggest a sexual origin of heterokaryosis in a supposedly ancient asexual fungus.</title>
        <authorList>
            <person name="Ropars J."/>
            <person name="Sedzielewska K."/>
            <person name="Noel J."/>
            <person name="Charron P."/>
            <person name="Farinelli L."/>
            <person name="Marton T."/>
            <person name="Kruger M."/>
            <person name="Pelin A."/>
            <person name="Brachmann A."/>
            <person name="Corradi N."/>
        </authorList>
    </citation>
    <scope>NUCLEOTIDE SEQUENCE [LARGE SCALE GENOMIC DNA]</scope>
    <source>
        <strain evidence="1 2">C2</strain>
    </source>
</reference>
<evidence type="ECO:0000313" key="1">
    <source>
        <dbReference type="EMBL" id="PKK74323.1"/>
    </source>
</evidence>
<protein>
    <submittedName>
        <fullName evidence="1">Uncharacterized protein</fullName>
    </submittedName>
</protein>
<dbReference type="VEuPathDB" id="FungiDB:RhiirA1_460300"/>
<accession>A0A2N1NKC4</accession>
<gene>
    <name evidence="1" type="ORF">RhiirC2_863924</name>
</gene>
<dbReference type="VEuPathDB" id="FungiDB:FUN_004612"/>
<evidence type="ECO:0000313" key="2">
    <source>
        <dbReference type="Proteomes" id="UP000233469"/>
    </source>
</evidence>
<sequence>MPHIKFRYGLDNSRSFSVPLAKAILGLPVKKIDVVKTEEKNDVYNEEKIFTYEDLSSMGVVYLDMRKTLFKGAHFSHTFPNVKVALPDVEDIKLYKLNHRYPANEKVYRNPAPVESLTFLGFNENESANIFKRRERPFDSVDDLIEGLNIGDERLKKLKLDDRA</sequence>
<name>A0A2N1NKC4_9GLOM</name>
<dbReference type="SUPFAM" id="SSF81585">
    <property type="entry name" value="PsbU/PolX domain-like"/>
    <property type="match status" value="1"/>
</dbReference>
<dbReference type="Proteomes" id="UP000233469">
    <property type="component" value="Unassembled WGS sequence"/>
</dbReference>